<feature type="domain" description="NB-ARC" evidence="6">
    <location>
        <begin position="174"/>
        <end position="346"/>
    </location>
</feature>
<dbReference type="OrthoDB" id="912758at2759"/>
<dbReference type="Gene3D" id="1.10.10.10">
    <property type="entry name" value="Winged helix-like DNA-binding domain superfamily/Winged helix DNA-binding domain"/>
    <property type="match status" value="1"/>
</dbReference>
<feature type="domain" description="Disease resistance N-terminal" evidence="7">
    <location>
        <begin position="9"/>
        <end position="97"/>
    </location>
</feature>
<evidence type="ECO:0000256" key="5">
    <source>
        <dbReference type="ARBA" id="ARBA00022840"/>
    </source>
</evidence>
<dbReference type="Gene3D" id="3.40.50.300">
    <property type="entry name" value="P-loop containing nucleotide triphosphate hydrolases"/>
    <property type="match status" value="1"/>
</dbReference>
<dbReference type="Gene3D" id="1.20.5.4130">
    <property type="match status" value="1"/>
</dbReference>
<dbReference type="GO" id="GO:0051707">
    <property type="term" value="P:response to other organism"/>
    <property type="evidence" value="ECO:0007669"/>
    <property type="project" value="UniProtKB-ARBA"/>
</dbReference>
<dbReference type="PRINTS" id="PR00364">
    <property type="entry name" value="DISEASERSIST"/>
</dbReference>
<protein>
    <submittedName>
        <fullName evidence="11">Disease resistance protein RGA2-like</fullName>
    </submittedName>
</protein>
<name>A0A6J1CU86_MOMCH</name>
<dbReference type="GO" id="GO:0005524">
    <property type="term" value="F:ATP binding"/>
    <property type="evidence" value="ECO:0007669"/>
    <property type="project" value="UniProtKB-KW"/>
</dbReference>
<keyword evidence="2" id="KW-0677">Repeat</keyword>
<dbReference type="Proteomes" id="UP000504603">
    <property type="component" value="Unplaced"/>
</dbReference>
<dbReference type="SUPFAM" id="SSF52047">
    <property type="entry name" value="RNI-like"/>
    <property type="match status" value="1"/>
</dbReference>
<dbReference type="PANTHER" id="PTHR36766">
    <property type="entry name" value="PLANT BROAD-SPECTRUM MILDEW RESISTANCE PROTEIN RPW8"/>
    <property type="match status" value="1"/>
</dbReference>
<dbReference type="InterPro" id="IPR032675">
    <property type="entry name" value="LRR_dom_sf"/>
</dbReference>
<dbReference type="GeneID" id="111014619"/>
<evidence type="ECO:0000313" key="10">
    <source>
        <dbReference type="Proteomes" id="UP000504603"/>
    </source>
</evidence>
<evidence type="ECO:0000256" key="4">
    <source>
        <dbReference type="ARBA" id="ARBA00022821"/>
    </source>
</evidence>
<dbReference type="GO" id="GO:0043531">
    <property type="term" value="F:ADP binding"/>
    <property type="evidence" value="ECO:0007669"/>
    <property type="project" value="InterPro"/>
</dbReference>
<dbReference type="AlphaFoldDB" id="A0A6J1CU86"/>
<dbReference type="KEGG" id="mcha:111014619"/>
<dbReference type="InterPro" id="IPR002182">
    <property type="entry name" value="NB-ARC"/>
</dbReference>
<dbReference type="GO" id="GO:0006952">
    <property type="term" value="P:defense response"/>
    <property type="evidence" value="ECO:0007669"/>
    <property type="project" value="UniProtKB-KW"/>
</dbReference>
<dbReference type="InterPro" id="IPR027417">
    <property type="entry name" value="P-loop_NTPase"/>
</dbReference>
<dbReference type="InterPro" id="IPR058922">
    <property type="entry name" value="WHD_DRP"/>
</dbReference>
<feature type="domain" description="R13L1/DRL21-like LRR repeat region" evidence="9">
    <location>
        <begin position="937"/>
        <end position="1004"/>
    </location>
</feature>
<dbReference type="Pfam" id="PF18052">
    <property type="entry name" value="Rx_N"/>
    <property type="match status" value="1"/>
</dbReference>
<dbReference type="PANTHER" id="PTHR36766:SF70">
    <property type="entry name" value="DISEASE RESISTANCE PROTEIN RGA4"/>
    <property type="match status" value="1"/>
</dbReference>
<dbReference type="Pfam" id="PF25019">
    <property type="entry name" value="LRR_R13L1-DRL21"/>
    <property type="match status" value="2"/>
</dbReference>
<dbReference type="InterPro" id="IPR056789">
    <property type="entry name" value="LRR_R13L1-DRL21"/>
</dbReference>
<evidence type="ECO:0000259" key="8">
    <source>
        <dbReference type="Pfam" id="PF23559"/>
    </source>
</evidence>
<evidence type="ECO:0000259" key="7">
    <source>
        <dbReference type="Pfam" id="PF18052"/>
    </source>
</evidence>
<keyword evidence="5" id="KW-0067">ATP-binding</keyword>
<evidence type="ECO:0000256" key="1">
    <source>
        <dbReference type="ARBA" id="ARBA00022614"/>
    </source>
</evidence>
<dbReference type="SUPFAM" id="SSF52540">
    <property type="entry name" value="P-loop containing nucleoside triphosphate hydrolases"/>
    <property type="match status" value="1"/>
</dbReference>
<evidence type="ECO:0000313" key="11">
    <source>
        <dbReference type="RefSeq" id="XP_022145104.1"/>
    </source>
</evidence>
<organism evidence="10 11">
    <name type="scientific">Momordica charantia</name>
    <name type="common">Bitter gourd</name>
    <name type="synonym">Balsam pear</name>
    <dbReference type="NCBI Taxonomy" id="3673"/>
    <lineage>
        <taxon>Eukaryota</taxon>
        <taxon>Viridiplantae</taxon>
        <taxon>Streptophyta</taxon>
        <taxon>Embryophyta</taxon>
        <taxon>Tracheophyta</taxon>
        <taxon>Spermatophyta</taxon>
        <taxon>Magnoliopsida</taxon>
        <taxon>eudicotyledons</taxon>
        <taxon>Gunneridae</taxon>
        <taxon>Pentapetalae</taxon>
        <taxon>rosids</taxon>
        <taxon>fabids</taxon>
        <taxon>Cucurbitales</taxon>
        <taxon>Cucurbitaceae</taxon>
        <taxon>Momordiceae</taxon>
        <taxon>Momordica</taxon>
    </lineage>
</organism>
<dbReference type="Pfam" id="PF23559">
    <property type="entry name" value="WHD_DRP"/>
    <property type="match status" value="1"/>
</dbReference>
<gene>
    <name evidence="11" type="primary">LOC111014619</name>
</gene>
<dbReference type="RefSeq" id="XP_022145104.1">
    <property type="nucleotide sequence ID" value="XM_022289412.1"/>
</dbReference>
<keyword evidence="10" id="KW-1185">Reference proteome</keyword>
<evidence type="ECO:0000256" key="2">
    <source>
        <dbReference type="ARBA" id="ARBA00022737"/>
    </source>
</evidence>
<proteinExistence type="predicted"/>
<reference evidence="11" key="1">
    <citation type="submission" date="2025-08" db="UniProtKB">
        <authorList>
            <consortium name="RefSeq"/>
        </authorList>
    </citation>
    <scope>IDENTIFICATION</scope>
    <source>
        <strain evidence="11">OHB3-1</strain>
    </source>
</reference>
<feature type="domain" description="R13L1/DRL21-like LRR repeat region" evidence="9">
    <location>
        <begin position="660"/>
        <end position="784"/>
    </location>
</feature>
<dbReference type="InterPro" id="IPR036388">
    <property type="entry name" value="WH-like_DNA-bd_sf"/>
</dbReference>
<evidence type="ECO:0000259" key="9">
    <source>
        <dbReference type="Pfam" id="PF25019"/>
    </source>
</evidence>
<accession>A0A6J1CU86</accession>
<evidence type="ECO:0000256" key="3">
    <source>
        <dbReference type="ARBA" id="ARBA00022741"/>
    </source>
</evidence>
<dbReference type="Pfam" id="PF00931">
    <property type="entry name" value="NB-ARC"/>
    <property type="match status" value="1"/>
</dbReference>
<sequence>MAEFLWTFAVQEVLRKIVKVAAQQIGLARGLEKELSNLTKWLQKAETILRDINRKKSHSDSVRLWVEDLQDVVHEADDLLDELVYEHLRRKVEIGKINKVRDSFSTSHNVFLFRLKMAKKIKDITQILHKHYCEASPLGLVGQESTEANQIVLSQIRDTTSNLNFEVVGREDEVSNIVKLVIDSSNEHHMSILPIVGMGGLGKTTFAQKIFNHDTIKGHFDNIIWVCVSEPFIIINILEGIFQSLTKTSSGLNHKGVLLEKIQKEMHGKMYFLVLDDVWNEESGLWDDLGDCLKQIAGKSGNCIIVTTRSLEVANIVGTVPSHRLKKLSDDQCWFLFKESANANRLSMNPKLEIIRDMLVKKIGGVPLVAKVLGGATKFEGDYERWVTKVESVVRNISNDDKDFVSSILKLSVDCLPLLSLKQCFAYCSNFAKDCLYDKENLIRIWIAQGFIQPQDQEGDNEMTEEDIGEWHFNFLLSRSLFQDVTMDKSERGIYFIMHDLIHDIACAISNHQKLLHELSSSNRSRKSARKLRTLICNNQVIYNELVDCVSLRVLVLHCEKTGNLLESIGKLKHLRYLSIANGNYVDVLPESIVMLYNLQTLKLRHMKSLPKNSRKMVSLRHLEFELKSDFRQMPSHMSELIHLQTLSRFVAGFENGCKIEELGPLKNLKGKLQLSCLERVESKEESIVAKLVEKKNLQELIFEWSSRFEGKNSRYSELEVLEGLQPHKNLQSLTVIGFGGQVLGDAIFVENLTVIRLSNCKNCERLPMLGRLPNLVELNINSMDSLRCIGSEFYGNGSNNQGHSFSKLRKLTFIWCRNLEQWKDAAVVSNSFGSLQTLSIYGCGNLEKLPNGLEGCSSLRDLTVAYCPKLSLNVQNCQNLSNLRIDGLKKLPLGLGHLTNLKEMKFVGCMQDYDFTPFVSLQSLIIKLELRDECSGNCTQLPPHLQHLTALKQLSIGNFGGIEVPPEWLNNLTSLEMLSFEGCENLRRLPSTEAIRRLTKLELLSAIKCPLLYGGCNLILGVQLLSLCRTQPSPTVVAQLPWADQDDGLTREGEKDGSTTHL</sequence>
<dbReference type="Gene3D" id="3.80.10.10">
    <property type="entry name" value="Ribonuclease Inhibitor"/>
    <property type="match status" value="2"/>
</dbReference>
<evidence type="ECO:0000259" key="6">
    <source>
        <dbReference type="Pfam" id="PF00931"/>
    </source>
</evidence>
<keyword evidence="4" id="KW-0611">Plant defense</keyword>
<keyword evidence="3" id="KW-0547">Nucleotide-binding</keyword>
<dbReference type="SUPFAM" id="SSF52058">
    <property type="entry name" value="L domain-like"/>
    <property type="match status" value="1"/>
</dbReference>
<keyword evidence="1" id="KW-0433">Leucine-rich repeat</keyword>
<dbReference type="InterPro" id="IPR041118">
    <property type="entry name" value="Rx_N"/>
</dbReference>
<feature type="domain" description="Disease resistance protein winged helix" evidence="8">
    <location>
        <begin position="431"/>
        <end position="506"/>
    </location>
</feature>